<proteinExistence type="predicted"/>
<accession>A0ABY7WWR7</accession>
<name>A0ABY7WWR7_9LACO</name>
<feature type="transmembrane region" description="Helical" evidence="1">
    <location>
        <begin position="188"/>
        <end position="209"/>
    </location>
</feature>
<feature type="transmembrane region" description="Helical" evidence="1">
    <location>
        <begin position="301"/>
        <end position="320"/>
    </location>
</feature>
<evidence type="ECO:0000313" key="2">
    <source>
        <dbReference type="EMBL" id="WDF82375.1"/>
    </source>
</evidence>
<feature type="transmembrane region" description="Helical" evidence="1">
    <location>
        <begin position="97"/>
        <end position="114"/>
    </location>
</feature>
<sequence length="628" mass="69193">MAKRRFTSSPIFIITVCALILMLPQLFNHNVVVGVDGMFHMNRFYDAMQQIRHANFSYMQMNYGFEQSGRVVTALYGPLFTYVAGFLLLITHSWLRFQLVIGFLLELIAGIGMLKLSEKIGAHRPWIVIASLIYMVSGIVPAWLSSSQFSSWGAALVPFVLMSGVAMAKKERVAVLPLAVSMALLVQTHMLSAVLAALALIPLAIYGMWQNKHWQTMLVRIAAAAALCLLLTMNVWGAMLNVYGHNQLVSPFGPIASSTNSSMISYAEYGVGTTAAMGLILSGLFLAQICFVLFSKERSRLNLIVTLDGAFFLLLSSNLLPWTKIIAHWPALVSYLQFPSRFRVISGALLIAGAALSVSELNREATARTAWRVVPAVAIAMLGWQTLGASMTLGDTWQSPSVIPDPTGVMFRAKNMKQIKNALASNNPGDAIQAIGKASADYLPLPDKYAARVHKETAYNVYQTLSTPINPLKGKTMGGGMNTDKMQQKLAKATSKSTDSLYRQQILIPDNKVQKTVLRHGILQLTWTGNKAKWVQIPAVAYQATRATLNGKQVSQSSLMGHRSKIGVISVQQRRGNNTLTMAYHTGFMLRLGLTITWLSWILAIVLMVLRRLFQRQRRTGAHSQLNS</sequence>
<feature type="transmembrane region" description="Helical" evidence="1">
    <location>
        <begin position="151"/>
        <end position="168"/>
    </location>
</feature>
<dbReference type="EMBL" id="CP117884">
    <property type="protein sequence ID" value="WDF82375.1"/>
    <property type="molecule type" value="Genomic_DNA"/>
</dbReference>
<evidence type="ECO:0000313" key="3">
    <source>
        <dbReference type="Proteomes" id="UP001220377"/>
    </source>
</evidence>
<keyword evidence="1" id="KW-0472">Membrane</keyword>
<keyword evidence="3" id="KW-1185">Reference proteome</keyword>
<organism evidence="2 3">
    <name type="scientific">Lacticaseibacillus pabuli</name>
    <dbReference type="NCBI Taxonomy" id="3025672"/>
    <lineage>
        <taxon>Bacteria</taxon>
        <taxon>Bacillati</taxon>
        <taxon>Bacillota</taxon>
        <taxon>Bacilli</taxon>
        <taxon>Lactobacillales</taxon>
        <taxon>Lactobacillaceae</taxon>
        <taxon>Lacticaseibacillus</taxon>
    </lineage>
</organism>
<evidence type="ECO:0008006" key="4">
    <source>
        <dbReference type="Google" id="ProtNLM"/>
    </source>
</evidence>
<feature type="transmembrane region" description="Helical" evidence="1">
    <location>
        <begin position="221"/>
        <end position="243"/>
    </location>
</feature>
<feature type="transmembrane region" description="Helical" evidence="1">
    <location>
        <begin position="588"/>
        <end position="610"/>
    </location>
</feature>
<dbReference type="RefSeq" id="WP_274259782.1">
    <property type="nucleotide sequence ID" value="NZ_CP117884.1"/>
</dbReference>
<keyword evidence="1" id="KW-1133">Transmembrane helix</keyword>
<feature type="transmembrane region" description="Helical" evidence="1">
    <location>
        <begin position="71"/>
        <end position="90"/>
    </location>
</feature>
<gene>
    <name evidence="2" type="ORF">PQ472_10855</name>
</gene>
<reference evidence="2 3" key="1">
    <citation type="submission" date="2023-02" db="EMBL/GenBank/DDBJ databases">
        <title>Genome sequence of Lacticaseibacillus sp. KACC 23028.</title>
        <authorList>
            <person name="Kim S."/>
            <person name="Heo J."/>
            <person name="Kwon S.-W."/>
        </authorList>
    </citation>
    <scope>NUCLEOTIDE SEQUENCE [LARGE SCALE GENOMIC DNA]</scope>
    <source>
        <strain evidence="2 3">KACC 23028</strain>
    </source>
</reference>
<evidence type="ECO:0000256" key="1">
    <source>
        <dbReference type="SAM" id="Phobius"/>
    </source>
</evidence>
<feature type="transmembrane region" description="Helical" evidence="1">
    <location>
        <begin position="269"/>
        <end position="294"/>
    </location>
</feature>
<feature type="transmembrane region" description="Helical" evidence="1">
    <location>
        <begin position="126"/>
        <end position="144"/>
    </location>
</feature>
<dbReference type="Proteomes" id="UP001220377">
    <property type="component" value="Chromosome"/>
</dbReference>
<keyword evidence="1" id="KW-0812">Transmembrane</keyword>
<protein>
    <recommendedName>
        <fullName evidence="4">Membrane protein YfhO</fullName>
    </recommendedName>
</protein>